<proteinExistence type="predicted"/>
<keyword evidence="2" id="KW-1185">Reference proteome</keyword>
<dbReference type="STRING" id="1235802.C823_04793"/>
<dbReference type="Proteomes" id="UP000012589">
    <property type="component" value="Unassembled WGS sequence"/>
</dbReference>
<dbReference type="OrthoDB" id="9855548at2"/>
<evidence type="ECO:0000313" key="2">
    <source>
        <dbReference type="Proteomes" id="UP000012589"/>
    </source>
</evidence>
<reference evidence="1 2" key="1">
    <citation type="journal article" date="2014" name="Genome Announc.">
        <title>Draft genome sequences of the altered schaedler flora, a defined bacterial community from gnotobiotic mice.</title>
        <authorList>
            <person name="Wannemuehler M.J."/>
            <person name="Overstreet A.M."/>
            <person name="Ward D.V."/>
            <person name="Phillips G.J."/>
        </authorList>
    </citation>
    <scope>NUCLEOTIDE SEQUENCE [LARGE SCALE GENOMIC DNA]</scope>
    <source>
        <strain evidence="1 2">ASF492</strain>
    </source>
</reference>
<sequence>MIEVMEQRLAAKKRELERQQEYFRIDIKNMDSATYEDNAISSLLEIKKLKTEVAELEFCLQLK</sequence>
<dbReference type="HOGENOM" id="CLU_2880119_0_0_9"/>
<evidence type="ECO:0008006" key="3">
    <source>
        <dbReference type="Google" id="ProtNLM"/>
    </source>
</evidence>
<gene>
    <name evidence="1" type="ORF">C823_04793</name>
</gene>
<evidence type="ECO:0000313" key="1">
    <source>
        <dbReference type="EMBL" id="EMZ21220.1"/>
    </source>
</evidence>
<comment type="caution">
    <text evidence="1">The sequence shown here is derived from an EMBL/GenBank/DDBJ whole genome shotgun (WGS) entry which is preliminary data.</text>
</comment>
<name>N2A544_9FIRM</name>
<accession>N2A544</accession>
<dbReference type="AlphaFoldDB" id="N2A544"/>
<protein>
    <recommendedName>
        <fullName evidence="3">ABC transporter Uup C-terminal domain-containing protein</fullName>
    </recommendedName>
</protein>
<dbReference type="eggNOG" id="ENOG50349Q1">
    <property type="taxonomic scope" value="Bacteria"/>
</dbReference>
<dbReference type="EMBL" id="AQFT01000136">
    <property type="protein sequence ID" value="EMZ21220.1"/>
    <property type="molecule type" value="Genomic_DNA"/>
</dbReference>
<dbReference type="PATRIC" id="fig|1235802.3.peg.5045"/>
<organism evidence="1 2">
    <name type="scientific">Eubacterium plexicaudatum ASF492</name>
    <dbReference type="NCBI Taxonomy" id="1235802"/>
    <lineage>
        <taxon>Bacteria</taxon>
        <taxon>Bacillati</taxon>
        <taxon>Bacillota</taxon>
        <taxon>Clostridia</taxon>
        <taxon>Eubacteriales</taxon>
        <taxon>Eubacteriaceae</taxon>
        <taxon>Eubacterium</taxon>
    </lineage>
</organism>